<dbReference type="PANTHER" id="PTHR11933">
    <property type="entry name" value="TRNA 5-METHYLAMINOMETHYL-2-THIOURIDYLATE -METHYLTRANSFERASE"/>
    <property type="match status" value="1"/>
</dbReference>
<dbReference type="Pfam" id="PF03054">
    <property type="entry name" value="tRNA_Me_trans"/>
    <property type="match status" value="1"/>
</dbReference>
<proteinExistence type="inferred from homology"/>
<evidence type="ECO:0000256" key="4">
    <source>
        <dbReference type="ARBA" id="ARBA00022741"/>
    </source>
</evidence>
<comment type="catalytic activity">
    <reaction evidence="8 9">
        <text>S-sulfanyl-L-cysteinyl-[protein] + uridine(34) in tRNA + AH2 + ATP = 2-thiouridine(34) in tRNA + L-cysteinyl-[protein] + A + AMP + diphosphate + H(+)</text>
        <dbReference type="Rhea" id="RHEA:47032"/>
        <dbReference type="Rhea" id="RHEA-COMP:10131"/>
        <dbReference type="Rhea" id="RHEA-COMP:11726"/>
        <dbReference type="Rhea" id="RHEA-COMP:11727"/>
        <dbReference type="Rhea" id="RHEA-COMP:11728"/>
        <dbReference type="ChEBI" id="CHEBI:13193"/>
        <dbReference type="ChEBI" id="CHEBI:15378"/>
        <dbReference type="ChEBI" id="CHEBI:17499"/>
        <dbReference type="ChEBI" id="CHEBI:29950"/>
        <dbReference type="ChEBI" id="CHEBI:30616"/>
        <dbReference type="ChEBI" id="CHEBI:33019"/>
        <dbReference type="ChEBI" id="CHEBI:61963"/>
        <dbReference type="ChEBI" id="CHEBI:65315"/>
        <dbReference type="ChEBI" id="CHEBI:87170"/>
        <dbReference type="ChEBI" id="CHEBI:456215"/>
        <dbReference type="EC" id="2.8.1.13"/>
    </reaction>
</comment>
<evidence type="ECO:0000256" key="1">
    <source>
        <dbReference type="ARBA" id="ARBA00022555"/>
    </source>
</evidence>
<dbReference type="Gene3D" id="2.40.30.10">
    <property type="entry name" value="Translation factors"/>
    <property type="match status" value="1"/>
</dbReference>
<comment type="similarity">
    <text evidence="9">Belongs to the MnmA/TRMU family.</text>
</comment>
<dbReference type="GO" id="GO:0016740">
    <property type="term" value="F:transferase activity"/>
    <property type="evidence" value="ECO:0007669"/>
    <property type="project" value="UniProtKB-KW"/>
</dbReference>
<dbReference type="Proteomes" id="UP000060487">
    <property type="component" value="Unassembled WGS sequence"/>
</dbReference>
<feature type="region of interest" description="Interaction with tRNA" evidence="9">
    <location>
        <begin position="140"/>
        <end position="142"/>
    </location>
</feature>
<feature type="domain" description="tRNA-specific 2-thiouridylase MnmA-like central" evidence="11">
    <location>
        <begin position="210"/>
        <end position="263"/>
    </location>
</feature>
<dbReference type="NCBIfam" id="TIGR00420">
    <property type="entry name" value="trmU"/>
    <property type="match status" value="1"/>
</dbReference>
<evidence type="ECO:0000259" key="11">
    <source>
        <dbReference type="Pfam" id="PF20259"/>
    </source>
</evidence>
<feature type="site" description="Interaction with tRNA" evidence="9">
    <location>
        <position position="125"/>
    </location>
</feature>
<keyword evidence="2 9" id="KW-0808">Transferase</keyword>
<feature type="binding site" evidence="9">
    <location>
        <begin position="7"/>
        <end position="14"/>
    </location>
    <ligand>
        <name>ATP</name>
        <dbReference type="ChEBI" id="CHEBI:30616"/>
    </ligand>
</feature>
<comment type="caution">
    <text evidence="12">The sequence shown here is derived from an EMBL/GenBank/DDBJ whole genome shotgun (WGS) entry which is preliminary data.</text>
</comment>
<keyword evidence="9" id="KW-0963">Cytoplasm</keyword>
<keyword evidence="3 9" id="KW-0819">tRNA processing</keyword>
<dbReference type="Pfam" id="PF20258">
    <property type="entry name" value="tRNA_Me_trans_C"/>
    <property type="match status" value="1"/>
</dbReference>
<name>A0ABR5SDQ0_9BACT</name>
<dbReference type="NCBIfam" id="NF001138">
    <property type="entry name" value="PRK00143.1"/>
    <property type="match status" value="1"/>
</dbReference>
<evidence type="ECO:0000313" key="13">
    <source>
        <dbReference type="Proteomes" id="UP000060487"/>
    </source>
</evidence>
<dbReference type="EC" id="2.8.1.13" evidence="9"/>
<evidence type="ECO:0000256" key="7">
    <source>
        <dbReference type="ARBA" id="ARBA00023157"/>
    </source>
</evidence>
<keyword evidence="13" id="KW-1185">Reference proteome</keyword>
<keyword evidence="1 9" id="KW-0820">tRNA-binding</keyword>
<evidence type="ECO:0000256" key="6">
    <source>
        <dbReference type="ARBA" id="ARBA00022884"/>
    </source>
</evidence>
<sequence>MKSVLVGMSGGVDSSVTAYLLKEAGYAVYGLSLMFWETRFNSGAGACCSVDSVNDAARTASMLGISHTTKDVRAEFMETVIEPFIAGYADGLTPNPCILCNRHVKFPVLLNMANHMGIDFIATGHYAVADNQRLAMAADKDQSYFLYVLTRETLSRLLLPLGTMTKAEVRKVARGLNLPAAARPESQDICFVSDCDYGKLIRDYHGSGVSHEGPIIDMQGKRVGTHNGLYAYTPGQRRGIGIAAKEPLYVIGIDTSTNTLKVGPRQFAEATQCIVGDLNMLVDVSFPVEVNVRIRSTGRLVPAVVNCVDAGRLKVIFSVPQWSPAPGQSAVFYDNDTVIGGGVIVSTAVFCL</sequence>
<evidence type="ECO:0000256" key="9">
    <source>
        <dbReference type="HAMAP-Rule" id="MF_00144"/>
    </source>
</evidence>
<dbReference type="SUPFAM" id="SSF52402">
    <property type="entry name" value="Adenine nucleotide alpha hydrolases-like"/>
    <property type="match status" value="1"/>
</dbReference>
<dbReference type="InterPro" id="IPR004506">
    <property type="entry name" value="MnmA-like"/>
</dbReference>
<dbReference type="CDD" id="cd01998">
    <property type="entry name" value="MnmA_TRMU-like"/>
    <property type="match status" value="1"/>
</dbReference>
<dbReference type="Gene3D" id="3.40.50.620">
    <property type="entry name" value="HUPs"/>
    <property type="match status" value="1"/>
</dbReference>
<keyword evidence="6 9" id="KW-0694">RNA-binding</keyword>
<evidence type="ECO:0000259" key="10">
    <source>
        <dbReference type="Pfam" id="PF20258"/>
    </source>
</evidence>
<organism evidence="12 13">
    <name type="scientific">Candidatus Magnetominusculus xianensis</name>
    <dbReference type="NCBI Taxonomy" id="1748249"/>
    <lineage>
        <taxon>Bacteria</taxon>
        <taxon>Pseudomonadati</taxon>
        <taxon>Nitrospirota</taxon>
        <taxon>Nitrospiria</taxon>
        <taxon>Nitrospirales</taxon>
        <taxon>Nitrospiraceae</taxon>
        <taxon>Candidatus Magnetominusculus</taxon>
    </lineage>
</organism>
<dbReference type="InterPro" id="IPR046885">
    <property type="entry name" value="MnmA-like_C"/>
</dbReference>
<dbReference type="PANTHER" id="PTHR11933:SF5">
    <property type="entry name" value="MITOCHONDRIAL TRNA-SPECIFIC 2-THIOURIDYLASE 1"/>
    <property type="match status" value="1"/>
</dbReference>
<keyword evidence="4 9" id="KW-0547">Nucleotide-binding</keyword>
<gene>
    <name evidence="9 12" type="primary">mnmA</name>
    <name evidence="12" type="ORF">ASN18_2193</name>
</gene>
<evidence type="ECO:0000256" key="5">
    <source>
        <dbReference type="ARBA" id="ARBA00022840"/>
    </source>
</evidence>
<dbReference type="InterPro" id="IPR014729">
    <property type="entry name" value="Rossmann-like_a/b/a_fold"/>
</dbReference>
<dbReference type="InterPro" id="IPR023382">
    <property type="entry name" value="MnmA-like_central_sf"/>
</dbReference>
<dbReference type="Pfam" id="PF20259">
    <property type="entry name" value="tRNA_Me_trans_M"/>
    <property type="match status" value="1"/>
</dbReference>
<evidence type="ECO:0000313" key="12">
    <source>
        <dbReference type="EMBL" id="KWT83443.1"/>
    </source>
</evidence>
<evidence type="ECO:0000256" key="3">
    <source>
        <dbReference type="ARBA" id="ARBA00022694"/>
    </source>
</evidence>
<reference evidence="12 13" key="1">
    <citation type="submission" date="2015-11" db="EMBL/GenBank/DDBJ databases">
        <authorList>
            <person name="Lin W."/>
        </authorList>
    </citation>
    <scope>NUCLEOTIDE SEQUENCE [LARGE SCALE GENOMIC DNA]</scope>
    <source>
        <strain evidence="12 13">HCH-1</strain>
    </source>
</reference>
<feature type="binding site" evidence="9">
    <location>
        <position position="33"/>
    </location>
    <ligand>
        <name>ATP</name>
        <dbReference type="ChEBI" id="CHEBI:30616"/>
    </ligand>
</feature>
<accession>A0ABR5SDQ0</accession>
<keyword evidence="5 9" id="KW-0067">ATP-binding</keyword>
<comment type="caution">
    <text evidence="9">Lacks conserved residue(s) required for the propagation of feature annotation.</text>
</comment>
<evidence type="ECO:0000256" key="8">
    <source>
        <dbReference type="ARBA" id="ARBA00051542"/>
    </source>
</evidence>
<dbReference type="Gene3D" id="2.30.30.280">
    <property type="entry name" value="Adenine nucleotide alpha hydrolases-like domains"/>
    <property type="match status" value="1"/>
</dbReference>
<feature type="domain" description="tRNA-specific 2-thiouridylase MnmA-like C-terminal" evidence="10">
    <location>
        <begin position="272"/>
        <end position="344"/>
    </location>
</feature>
<dbReference type="RefSeq" id="WP_085052796.1">
    <property type="nucleotide sequence ID" value="NZ_LNQR01000077.1"/>
</dbReference>
<feature type="binding site" evidence="9">
    <location>
        <position position="124"/>
    </location>
    <ligand>
        <name>ATP</name>
        <dbReference type="ChEBI" id="CHEBI:30616"/>
    </ligand>
</feature>
<feature type="site" description="Interaction with tRNA" evidence="9">
    <location>
        <position position="328"/>
    </location>
</feature>
<comment type="function">
    <text evidence="9">Catalyzes the 2-thiolation of uridine at the wobble position (U34) of tRNA, leading to the formation of s(2)U34.</text>
</comment>
<feature type="active site" description="Nucleophile" evidence="9">
    <location>
        <position position="100"/>
    </location>
</feature>
<dbReference type="HAMAP" id="MF_00144">
    <property type="entry name" value="tRNA_thiouridyl_MnmA"/>
    <property type="match status" value="1"/>
</dbReference>
<evidence type="ECO:0000256" key="2">
    <source>
        <dbReference type="ARBA" id="ARBA00022679"/>
    </source>
</evidence>
<dbReference type="InterPro" id="IPR046884">
    <property type="entry name" value="MnmA-like_central"/>
</dbReference>
<dbReference type="EMBL" id="LNQR01000077">
    <property type="protein sequence ID" value="KWT83443.1"/>
    <property type="molecule type" value="Genomic_DNA"/>
</dbReference>
<keyword evidence="7" id="KW-1015">Disulfide bond</keyword>
<feature type="active site" description="Cysteine persulfide intermediate" evidence="9">
    <location>
        <position position="190"/>
    </location>
</feature>
<comment type="subcellular location">
    <subcellularLocation>
        <location evidence="9">Cytoplasm</location>
    </subcellularLocation>
</comment>
<protein>
    <recommendedName>
        <fullName evidence="9">tRNA-specific 2-thiouridylase MnmA</fullName>
        <ecNumber evidence="9">2.8.1.13</ecNumber>
    </recommendedName>
</protein>